<reference evidence="2 3" key="1">
    <citation type="journal article" date="2019" name="Int. J. Syst. Evol. Microbiol.">
        <title>The Global Catalogue of Microorganisms (GCM) 10K type strain sequencing project: providing services to taxonomists for standard genome sequencing and annotation.</title>
        <authorList>
            <consortium name="The Broad Institute Genomics Platform"/>
            <consortium name="The Broad Institute Genome Sequencing Center for Infectious Disease"/>
            <person name="Wu L."/>
            <person name="Ma J."/>
        </authorList>
    </citation>
    <scope>NUCLEOTIDE SEQUENCE [LARGE SCALE GENOMIC DNA]</scope>
    <source>
        <strain evidence="2 3">JCM 6242</strain>
    </source>
</reference>
<proteinExistence type="predicted"/>
<gene>
    <name evidence="2" type="ORF">GCM10010517_51260</name>
</gene>
<organism evidence="2 3">
    <name type="scientific">Streptosporangium fragile</name>
    <dbReference type="NCBI Taxonomy" id="46186"/>
    <lineage>
        <taxon>Bacteria</taxon>
        <taxon>Bacillati</taxon>
        <taxon>Actinomycetota</taxon>
        <taxon>Actinomycetes</taxon>
        <taxon>Streptosporangiales</taxon>
        <taxon>Streptosporangiaceae</taxon>
        <taxon>Streptosporangium</taxon>
    </lineage>
</organism>
<name>A0ABN3W252_9ACTN</name>
<protein>
    <submittedName>
        <fullName evidence="2">Uncharacterized protein</fullName>
    </submittedName>
</protein>
<comment type="caution">
    <text evidence="2">The sequence shown here is derived from an EMBL/GenBank/DDBJ whole genome shotgun (WGS) entry which is preliminary data.</text>
</comment>
<dbReference type="Proteomes" id="UP001500831">
    <property type="component" value="Unassembled WGS sequence"/>
</dbReference>
<feature type="compositionally biased region" description="Gly residues" evidence="1">
    <location>
        <begin position="28"/>
        <end position="39"/>
    </location>
</feature>
<evidence type="ECO:0000313" key="3">
    <source>
        <dbReference type="Proteomes" id="UP001500831"/>
    </source>
</evidence>
<keyword evidence="3" id="KW-1185">Reference proteome</keyword>
<sequence length="60" mass="6375">MFPERFPRVSRVKAVAFRTGPVPPAGVRAGGSRTGGLPGGSFRWAAPGRAVRPAKPYGRR</sequence>
<evidence type="ECO:0000313" key="2">
    <source>
        <dbReference type="EMBL" id="GAA2887404.1"/>
    </source>
</evidence>
<dbReference type="EMBL" id="BAAAVI010000041">
    <property type="protein sequence ID" value="GAA2887404.1"/>
    <property type="molecule type" value="Genomic_DNA"/>
</dbReference>
<evidence type="ECO:0000256" key="1">
    <source>
        <dbReference type="SAM" id="MobiDB-lite"/>
    </source>
</evidence>
<accession>A0ABN3W252</accession>
<feature type="region of interest" description="Disordered" evidence="1">
    <location>
        <begin position="20"/>
        <end position="60"/>
    </location>
</feature>